<protein>
    <recommendedName>
        <fullName evidence="1">DUF5703 domain-containing protein</fullName>
    </recommendedName>
</protein>
<feature type="domain" description="DUF5703" evidence="1">
    <location>
        <begin position="6"/>
        <end position="291"/>
    </location>
</feature>
<dbReference type="InterPro" id="IPR008928">
    <property type="entry name" value="6-hairpin_glycosidase_sf"/>
</dbReference>
<dbReference type="Gene3D" id="2.60.40.1180">
    <property type="entry name" value="Golgi alpha-mannosidase II"/>
    <property type="match status" value="1"/>
</dbReference>
<dbReference type="GO" id="GO:0005975">
    <property type="term" value="P:carbohydrate metabolic process"/>
    <property type="evidence" value="ECO:0007669"/>
    <property type="project" value="InterPro"/>
</dbReference>
<proteinExistence type="predicted"/>
<dbReference type="InterPro" id="IPR012341">
    <property type="entry name" value="6hp_glycosidase-like_sf"/>
</dbReference>
<evidence type="ECO:0000313" key="3">
    <source>
        <dbReference type="Proteomes" id="UP000823891"/>
    </source>
</evidence>
<dbReference type="AlphaFoldDB" id="A0A9D2NER5"/>
<reference evidence="2" key="1">
    <citation type="journal article" date="2021" name="PeerJ">
        <title>Extensive microbial diversity within the chicken gut microbiome revealed by metagenomics and culture.</title>
        <authorList>
            <person name="Gilroy R."/>
            <person name="Ravi A."/>
            <person name="Getino M."/>
            <person name="Pursley I."/>
            <person name="Horton D.L."/>
            <person name="Alikhan N.F."/>
            <person name="Baker D."/>
            <person name="Gharbi K."/>
            <person name="Hall N."/>
            <person name="Watson M."/>
            <person name="Adriaenssens E.M."/>
            <person name="Foster-Nyarko E."/>
            <person name="Jarju S."/>
            <person name="Secka A."/>
            <person name="Antonio M."/>
            <person name="Oren A."/>
            <person name="Chaudhuri R.R."/>
            <person name="La Ragione R."/>
            <person name="Hildebrand F."/>
            <person name="Pallen M.J."/>
        </authorList>
    </citation>
    <scope>NUCLEOTIDE SEQUENCE</scope>
    <source>
        <strain evidence="2">USAMLcec2-132</strain>
    </source>
</reference>
<gene>
    <name evidence="2" type="ORF">H9761_04155</name>
</gene>
<name>A0A9D2NER5_9FIRM</name>
<dbReference type="Proteomes" id="UP000823891">
    <property type="component" value="Unassembled WGS sequence"/>
</dbReference>
<comment type="caution">
    <text evidence="2">The sequence shown here is derived from an EMBL/GenBank/DDBJ whole genome shotgun (WGS) entry which is preliminary data.</text>
</comment>
<dbReference type="Gene3D" id="1.50.10.10">
    <property type="match status" value="1"/>
</dbReference>
<reference evidence="2" key="2">
    <citation type="submission" date="2021-04" db="EMBL/GenBank/DDBJ databases">
        <authorList>
            <person name="Gilroy R."/>
        </authorList>
    </citation>
    <scope>NUCLEOTIDE SEQUENCE</scope>
    <source>
        <strain evidence="2">USAMLcec2-132</strain>
    </source>
</reference>
<dbReference type="InterPro" id="IPR013780">
    <property type="entry name" value="Glyco_hydro_b"/>
</dbReference>
<evidence type="ECO:0000313" key="2">
    <source>
        <dbReference type="EMBL" id="HJC22881.1"/>
    </source>
</evidence>
<evidence type="ECO:0000259" key="1">
    <source>
        <dbReference type="Pfam" id="PF18961"/>
    </source>
</evidence>
<organism evidence="2 3">
    <name type="scientific">Candidatus Eisenbergiella merdavium</name>
    <dbReference type="NCBI Taxonomy" id="2838551"/>
    <lineage>
        <taxon>Bacteria</taxon>
        <taxon>Bacillati</taxon>
        <taxon>Bacillota</taxon>
        <taxon>Clostridia</taxon>
        <taxon>Lachnospirales</taxon>
        <taxon>Lachnospiraceae</taxon>
        <taxon>Eisenbergiella</taxon>
    </lineage>
</organism>
<dbReference type="SUPFAM" id="SSF48208">
    <property type="entry name" value="Six-hairpin glycosidases"/>
    <property type="match status" value="1"/>
</dbReference>
<dbReference type="Pfam" id="PF18961">
    <property type="entry name" value="DUF5703_N"/>
    <property type="match status" value="1"/>
</dbReference>
<dbReference type="Gene3D" id="2.70.98.50">
    <property type="entry name" value="putative glycoside hydrolase family protein from bacillus halodurans"/>
    <property type="match status" value="1"/>
</dbReference>
<sequence>MEERVIWTAPAENAERSMPVGGYNMGANVWFEGSRLYVYFGRDDSYDENGTLLKSGRLAVDFPESGCTLSRQIFDVEKGCVEIELCVEGAPVFITVWCSQFQSGMSLRLRTEAGHGIACRVSCENWRTRKRYLPDDGTRWQCASLSRCTLDVYQYPDVMQPESEGIFFWHENSEDLVIDKVLRQQGLEKYRLLARDTLKAAVFGGYISGKGWKTRREKETGSYLGRDCETAVMETLLEKEAVLTVYLAHQQGKGVEGLKEELRGRQKQFDAERDFEETCRWWKERWEDSYIKMHSEDGKADEIGRNYRLFRYQLLCNSRGVYPTKFNGGLFTVDPVCHALDGEGKEDTCSEKWKVSAVRGQTLAKYDADWRLWGSSSFTAQNQRLVYWPMLMNGDFECMKPQFDFYRKTLDLAKAMVREYWGHGGAAFGEHLEIFGLIAGFAYGWTDPVTGRRPNLWSDPTEYAVPYVRYYYTTALEFCYMILKYQEYSGREIGEYLPFITESVRFFSEHYKMKHRQAALQEFDEQGHLVFFPSTAAETYKDALNPTDLTVGLKSVLRLLLQLGSEKLGEDEKEEFAAILKTIPPIPYRECQGHRCIAPAESFTGIMNVEIPQLYPVFPYHRFGVGHEDLETAVNTWRFGVEHEDQKDIISWHQDNIFTACLGLEEEAKELNYQKMKSAQGRFPTFWGPGHDWIPDHNWGGSGMLGIQNMLVQETEGEIYLLPAWPADWEVEARLHLEGQAVLTFSYRENRVRVLSYDAPGRRKELKLWKKDGSCPSLEMA</sequence>
<dbReference type="EMBL" id="DWWS01000018">
    <property type="protein sequence ID" value="HJC22881.1"/>
    <property type="molecule type" value="Genomic_DNA"/>
</dbReference>
<dbReference type="InterPro" id="IPR043757">
    <property type="entry name" value="DUF5703_N"/>
</dbReference>
<accession>A0A9D2NER5</accession>